<dbReference type="SUPFAM" id="SSF56672">
    <property type="entry name" value="DNA/RNA polymerases"/>
    <property type="match status" value="1"/>
</dbReference>
<gene>
    <name evidence="9" type="primary">pol</name>
    <name evidence="9" type="ORF">CR513_46559</name>
</gene>
<feature type="non-terminal residue" evidence="9">
    <location>
        <position position="1"/>
    </location>
</feature>
<dbReference type="OrthoDB" id="10055717at2759"/>
<evidence type="ECO:0000256" key="6">
    <source>
        <dbReference type="ARBA" id="ARBA00022918"/>
    </source>
</evidence>
<comment type="caution">
    <text evidence="9">The sequence shown here is derived from an EMBL/GenBank/DDBJ whole genome shotgun (WGS) entry which is preliminary data.</text>
</comment>
<dbReference type="SUPFAM" id="SSF53098">
    <property type="entry name" value="Ribonuclease H-like"/>
    <property type="match status" value="1"/>
</dbReference>
<dbReference type="GO" id="GO:0016787">
    <property type="term" value="F:hydrolase activity"/>
    <property type="evidence" value="ECO:0007669"/>
    <property type="project" value="UniProtKB-KW"/>
</dbReference>
<evidence type="ECO:0000313" key="9">
    <source>
        <dbReference type="EMBL" id="RDX73780.1"/>
    </source>
</evidence>
<dbReference type="GO" id="GO:0003676">
    <property type="term" value="F:nucleic acid binding"/>
    <property type="evidence" value="ECO:0007669"/>
    <property type="project" value="InterPro"/>
</dbReference>
<evidence type="ECO:0000256" key="5">
    <source>
        <dbReference type="ARBA" id="ARBA00022801"/>
    </source>
</evidence>
<dbReference type="InterPro" id="IPR043502">
    <property type="entry name" value="DNA/RNA_pol_sf"/>
</dbReference>
<sequence>IEVDKAKVDVITSLPNPALVWDVHSFLGHAGFYRQFIRNFSKIVLPLSNLLQKDVDIVFDKACIEAFEELKTRLTITPTLQAPNWELPFELMCDTFNSALGAIIGQRVGVGKPSYVIAYASRTMDPAWINHTTTKKELLAIVFALDKFRAYFLGFKVIVFSDHAALKYLLKKLDAKPRLIRWMLLLQEFNLEIRDKKGIAQGQPWVADICNFLIASTFSPGASKAYKAKLESEAKYYVWDDPYLWRFCNDQITRRCIPDAEFLSVLHFCHFALGGSHYGSTRSAQKVLDYDFYWPTIYRDTHEFISAYEQFGVPKALISDQGTHFCNKAMSSLLEKYGVLHRIATPYHPQTNGQAKVKQFHDHQILRKEFKVGQKVLLFNSILKLMADKLRSRWDDPFVITDIFPYGHDRSLKLAETDSKAKPEPDSQSAQDLLQTLRPAPTEADMAHQGNQESQGS</sequence>
<dbReference type="InterPro" id="IPR001584">
    <property type="entry name" value="Integrase_cat-core"/>
</dbReference>
<dbReference type="EMBL" id="QJKJ01010416">
    <property type="protein sequence ID" value="RDX73780.1"/>
    <property type="molecule type" value="Genomic_DNA"/>
</dbReference>
<evidence type="ECO:0000256" key="2">
    <source>
        <dbReference type="ARBA" id="ARBA00022695"/>
    </source>
</evidence>
<keyword evidence="2" id="KW-0548">Nucleotidyltransferase</keyword>
<organism evidence="9 10">
    <name type="scientific">Mucuna pruriens</name>
    <name type="common">Velvet bean</name>
    <name type="synonym">Dolichos pruriens</name>
    <dbReference type="NCBI Taxonomy" id="157652"/>
    <lineage>
        <taxon>Eukaryota</taxon>
        <taxon>Viridiplantae</taxon>
        <taxon>Streptophyta</taxon>
        <taxon>Embryophyta</taxon>
        <taxon>Tracheophyta</taxon>
        <taxon>Spermatophyta</taxon>
        <taxon>Magnoliopsida</taxon>
        <taxon>eudicotyledons</taxon>
        <taxon>Gunneridae</taxon>
        <taxon>Pentapetalae</taxon>
        <taxon>rosids</taxon>
        <taxon>fabids</taxon>
        <taxon>Fabales</taxon>
        <taxon>Fabaceae</taxon>
        <taxon>Papilionoideae</taxon>
        <taxon>50 kb inversion clade</taxon>
        <taxon>NPAAA clade</taxon>
        <taxon>indigoferoid/millettioid clade</taxon>
        <taxon>Phaseoleae</taxon>
        <taxon>Mucuna</taxon>
    </lineage>
</organism>
<keyword evidence="6" id="KW-0695">RNA-directed DNA polymerase</keyword>
<keyword evidence="3" id="KW-0540">Nuclease</keyword>
<dbReference type="Gene3D" id="3.30.70.270">
    <property type="match status" value="1"/>
</dbReference>
<evidence type="ECO:0000256" key="4">
    <source>
        <dbReference type="ARBA" id="ARBA00022759"/>
    </source>
</evidence>
<dbReference type="FunFam" id="3.30.70.270:FF:000020">
    <property type="entry name" value="Transposon Tf2-6 polyprotein-like Protein"/>
    <property type="match status" value="1"/>
</dbReference>
<protein>
    <submittedName>
        <fullName evidence="9">Retrovirus-related Pol polyprotein</fullName>
    </submittedName>
</protein>
<dbReference type="AlphaFoldDB" id="A0A371F652"/>
<dbReference type="InterPro" id="IPR043128">
    <property type="entry name" value="Rev_trsase/Diguanyl_cyclase"/>
</dbReference>
<evidence type="ECO:0000256" key="1">
    <source>
        <dbReference type="ARBA" id="ARBA00022679"/>
    </source>
</evidence>
<dbReference type="InterPro" id="IPR050951">
    <property type="entry name" value="Retrovirus_Pol_polyprotein"/>
</dbReference>
<dbReference type="GO" id="GO:0004519">
    <property type="term" value="F:endonuclease activity"/>
    <property type="evidence" value="ECO:0007669"/>
    <property type="project" value="UniProtKB-KW"/>
</dbReference>
<reference evidence="9" key="1">
    <citation type="submission" date="2018-05" db="EMBL/GenBank/DDBJ databases">
        <title>Draft genome of Mucuna pruriens seed.</title>
        <authorList>
            <person name="Nnadi N.E."/>
            <person name="Vos R."/>
            <person name="Hasami M.H."/>
            <person name="Devisetty U.K."/>
            <person name="Aguiy J.C."/>
        </authorList>
    </citation>
    <scope>NUCLEOTIDE SEQUENCE [LARGE SCALE GENOMIC DNA]</scope>
    <source>
        <strain evidence="9">JCA_2017</strain>
    </source>
</reference>
<dbReference type="CDD" id="cd09274">
    <property type="entry name" value="RNase_HI_RT_Ty3"/>
    <property type="match status" value="1"/>
</dbReference>
<keyword evidence="5" id="KW-0378">Hydrolase</keyword>
<dbReference type="Pfam" id="PF17917">
    <property type="entry name" value="RT_RNaseH"/>
    <property type="match status" value="1"/>
</dbReference>
<dbReference type="GO" id="GO:0015074">
    <property type="term" value="P:DNA integration"/>
    <property type="evidence" value="ECO:0007669"/>
    <property type="project" value="InterPro"/>
</dbReference>
<dbReference type="InterPro" id="IPR012337">
    <property type="entry name" value="RNaseH-like_sf"/>
</dbReference>
<dbReference type="GO" id="GO:0003964">
    <property type="term" value="F:RNA-directed DNA polymerase activity"/>
    <property type="evidence" value="ECO:0007669"/>
    <property type="project" value="UniProtKB-KW"/>
</dbReference>
<dbReference type="InterPro" id="IPR036397">
    <property type="entry name" value="RNaseH_sf"/>
</dbReference>
<evidence type="ECO:0000259" key="8">
    <source>
        <dbReference type="PROSITE" id="PS50994"/>
    </source>
</evidence>
<keyword evidence="4" id="KW-0255">Endonuclease</keyword>
<dbReference type="PROSITE" id="PS50994">
    <property type="entry name" value="INTEGRASE"/>
    <property type="match status" value="1"/>
</dbReference>
<dbReference type="Gene3D" id="3.30.420.10">
    <property type="entry name" value="Ribonuclease H-like superfamily/Ribonuclease H"/>
    <property type="match status" value="1"/>
</dbReference>
<evidence type="ECO:0000256" key="3">
    <source>
        <dbReference type="ARBA" id="ARBA00022722"/>
    </source>
</evidence>
<keyword evidence="1" id="KW-0808">Transferase</keyword>
<dbReference type="PANTHER" id="PTHR37984">
    <property type="entry name" value="PROTEIN CBG26694"/>
    <property type="match status" value="1"/>
</dbReference>
<evidence type="ECO:0000313" key="10">
    <source>
        <dbReference type="Proteomes" id="UP000257109"/>
    </source>
</evidence>
<feature type="domain" description="Integrase catalytic" evidence="8">
    <location>
        <begin position="303"/>
        <end position="356"/>
    </location>
</feature>
<dbReference type="Proteomes" id="UP000257109">
    <property type="component" value="Unassembled WGS sequence"/>
</dbReference>
<evidence type="ECO:0000256" key="7">
    <source>
        <dbReference type="SAM" id="MobiDB-lite"/>
    </source>
</evidence>
<accession>A0A371F652</accession>
<dbReference type="InterPro" id="IPR041373">
    <property type="entry name" value="RT_RNaseH"/>
</dbReference>
<dbReference type="PANTHER" id="PTHR37984:SF5">
    <property type="entry name" value="PROTEIN NYNRIN-LIKE"/>
    <property type="match status" value="1"/>
</dbReference>
<feature type="region of interest" description="Disordered" evidence="7">
    <location>
        <begin position="415"/>
        <end position="457"/>
    </location>
</feature>
<keyword evidence="10" id="KW-1185">Reference proteome</keyword>
<name>A0A371F652_MUCPR</name>
<feature type="compositionally biased region" description="Basic and acidic residues" evidence="7">
    <location>
        <begin position="415"/>
        <end position="425"/>
    </location>
</feature>
<dbReference type="Gene3D" id="3.10.20.370">
    <property type="match status" value="1"/>
</dbReference>
<proteinExistence type="predicted"/>
<feature type="non-terminal residue" evidence="9">
    <location>
        <position position="457"/>
    </location>
</feature>